<comment type="caution">
    <text evidence="10">The sequence shown here is derived from an EMBL/GenBank/DDBJ whole genome shotgun (WGS) entry which is preliminary data.</text>
</comment>
<dbReference type="InterPro" id="IPR041233">
    <property type="entry name" value="Melibiase_C"/>
</dbReference>
<gene>
    <name evidence="10" type="ORF">CJ030_MR5G015873</name>
</gene>
<evidence type="ECO:0000256" key="7">
    <source>
        <dbReference type="RuleBase" id="RU361168"/>
    </source>
</evidence>
<comment type="similarity">
    <text evidence="2 7">Belongs to the glycosyl hydrolase 27 family.</text>
</comment>
<proteinExistence type="inferred from homology"/>
<dbReference type="Pfam" id="PF17801">
    <property type="entry name" value="Melibiase_C"/>
    <property type="match status" value="1"/>
</dbReference>
<dbReference type="InterPro" id="IPR013785">
    <property type="entry name" value="Aldolase_TIM"/>
</dbReference>
<feature type="domain" description="Alpha galactosidase C-terminal" evidence="9">
    <location>
        <begin position="559"/>
        <end position="640"/>
    </location>
</feature>
<keyword evidence="11" id="KW-1185">Reference proteome</keyword>
<dbReference type="InterPro" id="IPR002241">
    <property type="entry name" value="Glyco_hydro_27"/>
</dbReference>
<dbReference type="SUPFAM" id="SSF51011">
    <property type="entry name" value="Glycosyl hydrolase domain"/>
    <property type="match status" value="1"/>
</dbReference>
<accession>A0A6A1VJQ6</accession>
<evidence type="ECO:0000256" key="4">
    <source>
        <dbReference type="ARBA" id="ARBA00022729"/>
    </source>
</evidence>
<dbReference type="Proteomes" id="UP000516437">
    <property type="component" value="Chromosome 5"/>
</dbReference>
<dbReference type="PANTHER" id="PTHR11452:SF42">
    <property type="entry name" value="ALPHA-GALACTOSIDASE"/>
    <property type="match status" value="1"/>
</dbReference>
<keyword evidence="4 8" id="KW-0732">Signal</keyword>
<evidence type="ECO:0000313" key="11">
    <source>
        <dbReference type="Proteomes" id="UP000516437"/>
    </source>
</evidence>
<keyword evidence="6 7" id="KW-0326">Glycosidase</keyword>
<dbReference type="PRINTS" id="PR00740">
    <property type="entry name" value="GLHYDRLASE27"/>
</dbReference>
<dbReference type="InterPro" id="IPR013780">
    <property type="entry name" value="Glyco_hydro_b"/>
</dbReference>
<dbReference type="GO" id="GO:0005975">
    <property type="term" value="P:carbohydrate metabolic process"/>
    <property type="evidence" value="ECO:0007669"/>
    <property type="project" value="InterPro"/>
</dbReference>
<feature type="chain" id="PRO_5025397343" description="Alpha-galactosidase" evidence="8">
    <location>
        <begin position="22"/>
        <end position="643"/>
    </location>
</feature>
<dbReference type="Gene3D" id="2.60.40.1180">
    <property type="entry name" value="Golgi alpha-mannosidase II"/>
    <property type="match status" value="1"/>
</dbReference>
<keyword evidence="5 7" id="KW-0378">Hydrolase</keyword>
<name>A0A6A1VJQ6_9ROSI</name>
<evidence type="ECO:0000256" key="2">
    <source>
        <dbReference type="ARBA" id="ARBA00009743"/>
    </source>
</evidence>
<dbReference type="GO" id="GO:0004557">
    <property type="term" value="F:alpha-galactosidase activity"/>
    <property type="evidence" value="ECO:0007669"/>
    <property type="project" value="UniProtKB-EC"/>
</dbReference>
<evidence type="ECO:0000256" key="3">
    <source>
        <dbReference type="ARBA" id="ARBA00012755"/>
    </source>
</evidence>
<evidence type="ECO:0000313" key="10">
    <source>
        <dbReference type="EMBL" id="KAB1213139.1"/>
    </source>
</evidence>
<keyword evidence="7" id="KW-1015">Disulfide bond</keyword>
<dbReference type="PANTHER" id="PTHR11452">
    <property type="entry name" value="ALPHA-GALACTOSIDASE/ALPHA-N-ACETYLGALACTOSAMINIDASE"/>
    <property type="match status" value="1"/>
</dbReference>
<evidence type="ECO:0000256" key="6">
    <source>
        <dbReference type="ARBA" id="ARBA00023295"/>
    </source>
</evidence>
<dbReference type="OrthoDB" id="5795902at2759"/>
<reference evidence="10 11" key="1">
    <citation type="journal article" date="2019" name="Plant Biotechnol. J.">
        <title>The red bayberry genome and genetic basis of sex determination.</title>
        <authorList>
            <person name="Jia H.M."/>
            <person name="Jia H.J."/>
            <person name="Cai Q.L."/>
            <person name="Wang Y."/>
            <person name="Zhao H.B."/>
            <person name="Yang W.F."/>
            <person name="Wang G.Y."/>
            <person name="Li Y.H."/>
            <person name="Zhan D.L."/>
            <person name="Shen Y.T."/>
            <person name="Niu Q.F."/>
            <person name="Chang L."/>
            <person name="Qiu J."/>
            <person name="Zhao L."/>
            <person name="Xie H.B."/>
            <person name="Fu W.Y."/>
            <person name="Jin J."/>
            <person name="Li X.W."/>
            <person name="Jiao Y."/>
            <person name="Zhou C.C."/>
            <person name="Tu T."/>
            <person name="Chai C.Y."/>
            <person name="Gao J.L."/>
            <person name="Fan L.J."/>
            <person name="van de Weg E."/>
            <person name="Wang J.Y."/>
            <person name="Gao Z.S."/>
        </authorList>
    </citation>
    <scope>NUCLEOTIDE SEQUENCE [LARGE SCALE GENOMIC DNA]</scope>
    <source>
        <tissue evidence="10">Leaves</tissue>
    </source>
</reference>
<dbReference type="EMBL" id="RXIC02000023">
    <property type="protein sequence ID" value="KAB1213139.1"/>
    <property type="molecule type" value="Genomic_DNA"/>
</dbReference>
<dbReference type="CDD" id="cd14792">
    <property type="entry name" value="GH27"/>
    <property type="match status" value="1"/>
</dbReference>
<dbReference type="Gene3D" id="3.20.20.70">
    <property type="entry name" value="Aldolase class I"/>
    <property type="match status" value="1"/>
</dbReference>
<dbReference type="Pfam" id="PF16499">
    <property type="entry name" value="Melibiase_2"/>
    <property type="match status" value="1"/>
</dbReference>
<protein>
    <recommendedName>
        <fullName evidence="3 7">Alpha-galactosidase</fullName>
        <ecNumber evidence="3 7">3.2.1.22</ecNumber>
    </recommendedName>
    <alternativeName>
        <fullName evidence="7">Melibiase</fullName>
    </alternativeName>
</protein>
<evidence type="ECO:0000256" key="1">
    <source>
        <dbReference type="ARBA" id="ARBA00001255"/>
    </source>
</evidence>
<comment type="catalytic activity">
    <reaction evidence="1 7">
        <text>Hydrolysis of terminal, non-reducing alpha-D-galactose residues in alpha-D-galactosides, including galactose oligosaccharides, galactomannans and galactolipids.</text>
        <dbReference type="EC" id="3.2.1.22"/>
    </reaction>
</comment>
<evidence type="ECO:0000256" key="8">
    <source>
        <dbReference type="SAM" id="SignalP"/>
    </source>
</evidence>
<evidence type="ECO:0000256" key="5">
    <source>
        <dbReference type="ARBA" id="ARBA00022801"/>
    </source>
</evidence>
<dbReference type="EC" id="3.2.1.22" evidence="3 7"/>
<dbReference type="SUPFAM" id="SSF51445">
    <property type="entry name" value="(Trans)glycosidases"/>
    <property type="match status" value="1"/>
</dbReference>
<dbReference type="InterPro" id="IPR017853">
    <property type="entry name" value="GH"/>
</dbReference>
<evidence type="ECO:0000259" key="9">
    <source>
        <dbReference type="Pfam" id="PF17801"/>
    </source>
</evidence>
<organism evidence="10 11">
    <name type="scientific">Morella rubra</name>
    <name type="common">Chinese bayberry</name>
    <dbReference type="NCBI Taxonomy" id="262757"/>
    <lineage>
        <taxon>Eukaryota</taxon>
        <taxon>Viridiplantae</taxon>
        <taxon>Streptophyta</taxon>
        <taxon>Embryophyta</taxon>
        <taxon>Tracheophyta</taxon>
        <taxon>Spermatophyta</taxon>
        <taxon>Magnoliopsida</taxon>
        <taxon>eudicotyledons</taxon>
        <taxon>Gunneridae</taxon>
        <taxon>Pentapetalae</taxon>
        <taxon>rosids</taxon>
        <taxon>fabids</taxon>
        <taxon>Fagales</taxon>
        <taxon>Myricaceae</taxon>
        <taxon>Morella</taxon>
    </lineage>
</organism>
<feature type="signal peptide" evidence="8">
    <location>
        <begin position="1"/>
        <end position="21"/>
    </location>
</feature>
<dbReference type="AlphaFoldDB" id="A0A6A1VJQ6"/>
<sequence length="643" mass="71977">MRLSLLTSLSVFFLLNPRVWSETPSDGKPEHASCPPRGWNSYDSFCWTISEEEFLQSAEIVSNRLHVHGYEYVVVDYLWYRRKVKGAYTDSLGFDVIDEWGRMIPDPDRWPSSKGGKGFTEVAKKVHGMGLKFGIHVMRGISTQAVNANTPILDSISGAAYKESGKNWSAKDIGIKERACAWMRHGFMSVDTKLGAGRAFLRSLYEQYAEWGVDFVKHDCVFGDDLDINEISFVSEVLKQLERPILYSLSPGTSMTPAMAKDVSGLVNMYRITGDDWDSWGDVAAHFDVTRDFSKASMIGAQGLLGKSWPDLDMLPLGWLTDPGSNEGPHRRCNLNPDEKSTQMTLWSMAKSPLMFGGDVRQLDEATYNLITNPTLLEINSFSSNNMEFPYITSTNGIENKDHVIASQSRRVVLDVRTSDIRVLGLTSCSSSKAIGWSIEALDPDLEKICWKEKFRRKNQVPFCLFKGEPHLASDKRMTYKQQYEGKHHLLATDRMELCLGGSPNQRLTSKEFKRGAFSPCRWDTNQMWELKNNGTLVNSYSGLCAAAMKSVEAKASSGGTRSWIATGRRGEIYVALFNLNPQKTVISAKISDIAKVLPGKSLKEASCECREMWSGKDFGVTNQSISMEVEVHGCALFVLNCD</sequence>